<dbReference type="SUPFAM" id="SSF53850">
    <property type="entry name" value="Periplasmic binding protein-like II"/>
    <property type="match status" value="1"/>
</dbReference>
<dbReference type="PIRSF" id="PIRSF002825">
    <property type="entry name" value="CfbpA"/>
    <property type="match status" value="1"/>
</dbReference>
<gene>
    <name evidence="3" type="ORF">FB468_2369</name>
</gene>
<evidence type="ECO:0000313" key="3">
    <source>
        <dbReference type="EMBL" id="TQL44313.1"/>
    </source>
</evidence>
<dbReference type="InterPro" id="IPR026045">
    <property type="entry name" value="Ferric-bd"/>
</dbReference>
<sequence>MKSRALTTIGAAAAALALALTGCASDAGDAGGATGDKLSAVMYSSNNETVIGVVTDAAAAHDPAVKVEAVTGSSGPLLERIASESGAPAADVFYSAPAATFEAFADYVEPYLSPEAAAIPEELIDPDHRWTAANAHVVAFMVNTNQIDGGKAPKSWAELTKPEWKGKVIAPNPEQSTTGFTALYGAYKVLGKEDFEKLVANLELTESTSNVYPAVAQGEYAVSIGYESNIYPYIAGEQAGIEMVYPEDGTFVEHDSVLLVKGGPNADGGKALIDVILSKKAQEENLAQSFRRPVRTDIDVASIVDFKALDDLNVVDIHGDDDTQGRADFTEYWKSL</sequence>
<name>A0A542Y880_9MICO</name>
<dbReference type="EMBL" id="VFON01000001">
    <property type="protein sequence ID" value="TQL44313.1"/>
    <property type="molecule type" value="Genomic_DNA"/>
</dbReference>
<dbReference type="Pfam" id="PF13343">
    <property type="entry name" value="SBP_bac_6"/>
    <property type="match status" value="1"/>
</dbReference>
<protein>
    <submittedName>
        <fullName evidence="3">Iron(III) transport system substrate-binding protein</fullName>
    </submittedName>
</protein>
<evidence type="ECO:0000256" key="1">
    <source>
        <dbReference type="ARBA" id="ARBA00022729"/>
    </source>
</evidence>
<dbReference type="OrthoDB" id="366726at2"/>
<reference evidence="3 4" key="1">
    <citation type="submission" date="2019-06" db="EMBL/GenBank/DDBJ databases">
        <title>Sequencing the genomes of 1000 actinobacteria strains.</title>
        <authorList>
            <person name="Klenk H.-P."/>
        </authorList>
    </citation>
    <scope>NUCLEOTIDE SEQUENCE [LARGE SCALE GENOMIC DNA]</scope>
    <source>
        <strain evidence="3 4">DSM 8803</strain>
    </source>
</reference>
<keyword evidence="1 2" id="KW-0732">Signal</keyword>
<evidence type="ECO:0000256" key="2">
    <source>
        <dbReference type="SAM" id="SignalP"/>
    </source>
</evidence>
<dbReference type="PANTHER" id="PTHR30006">
    <property type="entry name" value="THIAMINE-BINDING PERIPLASMIC PROTEIN-RELATED"/>
    <property type="match status" value="1"/>
</dbReference>
<proteinExistence type="predicted"/>
<feature type="chain" id="PRO_5039628816" evidence="2">
    <location>
        <begin position="27"/>
        <end position="336"/>
    </location>
</feature>
<organism evidence="3 4">
    <name type="scientific">Leucobacter komagatae</name>
    <dbReference type="NCBI Taxonomy" id="55969"/>
    <lineage>
        <taxon>Bacteria</taxon>
        <taxon>Bacillati</taxon>
        <taxon>Actinomycetota</taxon>
        <taxon>Actinomycetes</taxon>
        <taxon>Micrococcales</taxon>
        <taxon>Microbacteriaceae</taxon>
        <taxon>Leucobacter</taxon>
    </lineage>
</organism>
<dbReference type="PROSITE" id="PS51257">
    <property type="entry name" value="PROKAR_LIPOPROTEIN"/>
    <property type="match status" value="1"/>
</dbReference>
<feature type="signal peptide" evidence="2">
    <location>
        <begin position="1"/>
        <end position="26"/>
    </location>
</feature>
<dbReference type="Proteomes" id="UP000319094">
    <property type="component" value="Unassembled WGS sequence"/>
</dbReference>
<comment type="caution">
    <text evidence="3">The sequence shown here is derived from an EMBL/GenBank/DDBJ whole genome shotgun (WGS) entry which is preliminary data.</text>
</comment>
<dbReference type="Gene3D" id="3.40.190.10">
    <property type="entry name" value="Periplasmic binding protein-like II"/>
    <property type="match status" value="2"/>
</dbReference>
<keyword evidence="4" id="KW-1185">Reference proteome</keyword>
<evidence type="ECO:0000313" key="4">
    <source>
        <dbReference type="Proteomes" id="UP000319094"/>
    </source>
</evidence>
<dbReference type="PANTHER" id="PTHR30006:SF2">
    <property type="entry name" value="ABC TRANSPORTER SUBSTRATE-BINDING PROTEIN"/>
    <property type="match status" value="1"/>
</dbReference>
<dbReference type="RefSeq" id="WP_141887515.1">
    <property type="nucleotide sequence ID" value="NZ_BAAAUY010000011.1"/>
</dbReference>
<accession>A0A542Y880</accession>
<dbReference type="AlphaFoldDB" id="A0A542Y880"/>